<feature type="transmembrane region" description="Helical" evidence="1">
    <location>
        <begin position="67"/>
        <end position="90"/>
    </location>
</feature>
<keyword evidence="1" id="KW-1133">Transmembrane helix</keyword>
<dbReference type="EMBL" id="JAHRIQ010035563">
    <property type="protein sequence ID" value="MEQ2232401.1"/>
    <property type="molecule type" value="Genomic_DNA"/>
</dbReference>
<name>A0ABV0TK56_9TELE</name>
<protein>
    <submittedName>
        <fullName evidence="2">Uncharacterized protein</fullName>
    </submittedName>
</protein>
<reference evidence="2 3" key="1">
    <citation type="submission" date="2021-06" db="EMBL/GenBank/DDBJ databases">
        <authorList>
            <person name="Palmer J.M."/>
        </authorList>
    </citation>
    <scope>NUCLEOTIDE SEQUENCE [LARGE SCALE GENOMIC DNA]</scope>
    <source>
        <strain evidence="3">if_2019</strain>
        <tissue evidence="2">Muscle</tissue>
    </source>
</reference>
<gene>
    <name evidence="2" type="ORF">ILYODFUR_010906</name>
</gene>
<feature type="transmembrane region" description="Helical" evidence="1">
    <location>
        <begin position="18"/>
        <end position="38"/>
    </location>
</feature>
<comment type="caution">
    <text evidence="2">The sequence shown here is derived from an EMBL/GenBank/DDBJ whole genome shotgun (WGS) entry which is preliminary data.</text>
</comment>
<evidence type="ECO:0000256" key="1">
    <source>
        <dbReference type="SAM" id="Phobius"/>
    </source>
</evidence>
<keyword evidence="1" id="KW-0472">Membrane</keyword>
<keyword evidence="3" id="KW-1185">Reference proteome</keyword>
<evidence type="ECO:0000313" key="3">
    <source>
        <dbReference type="Proteomes" id="UP001482620"/>
    </source>
</evidence>
<proteinExistence type="predicted"/>
<evidence type="ECO:0000313" key="2">
    <source>
        <dbReference type="EMBL" id="MEQ2232401.1"/>
    </source>
</evidence>
<sequence>MYFHCWGDSVSNSAIVKIVWIFCVIFALFLYLLSLALLSPFSPVSLSSLTHLCSALSSCFKLFSKNYVFFSVIHGGITAVIYCLASLLSGPFHLSYDRRKT</sequence>
<dbReference type="Proteomes" id="UP001482620">
    <property type="component" value="Unassembled WGS sequence"/>
</dbReference>
<accession>A0ABV0TK56</accession>
<organism evidence="2 3">
    <name type="scientific">Ilyodon furcidens</name>
    <name type="common">goldbreast splitfin</name>
    <dbReference type="NCBI Taxonomy" id="33524"/>
    <lineage>
        <taxon>Eukaryota</taxon>
        <taxon>Metazoa</taxon>
        <taxon>Chordata</taxon>
        <taxon>Craniata</taxon>
        <taxon>Vertebrata</taxon>
        <taxon>Euteleostomi</taxon>
        <taxon>Actinopterygii</taxon>
        <taxon>Neopterygii</taxon>
        <taxon>Teleostei</taxon>
        <taxon>Neoteleostei</taxon>
        <taxon>Acanthomorphata</taxon>
        <taxon>Ovalentaria</taxon>
        <taxon>Atherinomorphae</taxon>
        <taxon>Cyprinodontiformes</taxon>
        <taxon>Goodeidae</taxon>
        <taxon>Ilyodon</taxon>
    </lineage>
</organism>
<keyword evidence="1" id="KW-0812">Transmembrane</keyword>